<gene>
    <name evidence="6" type="ORF">GCM10017783_12710</name>
</gene>
<keyword evidence="7" id="KW-1185">Reference proteome</keyword>
<feature type="region of interest" description="Disordered" evidence="4">
    <location>
        <begin position="30"/>
        <end position="75"/>
    </location>
</feature>
<protein>
    <recommendedName>
        <fullName evidence="8">Tetratricopeptide repeat protein</fullName>
    </recommendedName>
</protein>
<accession>A0ABQ3K384</accession>
<dbReference type="InterPro" id="IPR052346">
    <property type="entry name" value="O-mannosyl-transferase_TMTC"/>
</dbReference>
<evidence type="ECO:0000256" key="5">
    <source>
        <dbReference type="SAM" id="SignalP"/>
    </source>
</evidence>
<evidence type="ECO:0000256" key="2">
    <source>
        <dbReference type="ARBA" id="ARBA00022803"/>
    </source>
</evidence>
<dbReference type="InterPro" id="IPR011990">
    <property type="entry name" value="TPR-like_helical_dom_sf"/>
</dbReference>
<evidence type="ECO:0000313" key="6">
    <source>
        <dbReference type="EMBL" id="GHG01952.1"/>
    </source>
</evidence>
<feature type="repeat" description="TPR" evidence="3">
    <location>
        <begin position="140"/>
        <end position="173"/>
    </location>
</feature>
<sequence>MSHRSSRSGLVLAALLSTTLVLPAAQAQSAPVQPAPSPAPAAAQGVGTPAAQAAGQARTLSAQARERSPGRASIDQPLWKQAAQAAEIAVQLEPANAEYLALRADIYTETGFWARALSSWQAYFAVVGSDAAPQAQAAAGQVYYQLAYAAYRRSDLPQAANLLSECLRLAPQDAACTLWAGRVALEQGDFAAAQTLYARAAQLRPGDRSAAYFSQVAAQAGQYGPEATRAFSQAYADLEAGRHAEALQGFERAAQLAPSFAEAHREAGRLALEQGQLSVARAAYTALASFPGATDADRYNLSLTAEAEQYGLGAVREFRRGYALYSAGDRSGAEAAFRQAASLSPRYAKAWAWLGRVQYEAGRYAEAAASYEKATQLDPADRAAAHFLRLARAQLR</sequence>
<feature type="signal peptide" evidence="5">
    <location>
        <begin position="1"/>
        <end position="27"/>
    </location>
</feature>
<dbReference type="PANTHER" id="PTHR44227:SF3">
    <property type="entry name" value="PROTEIN O-MANNOSYL-TRANSFERASE TMTC4"/>
    <property type="match status" value="1"/>
</dbReference>
<dbReference type="PROSITE" id="PS50005">
    <property type="entry name" value="TPR"/>
    <property type="match status" value="2"/>
</dbReference>
<evidence type="ECO:0000256" key="1">
    <source>
        <dbReference type="ARBA" id="ARBA00022737"/>
    </source>
</evidence>
<keyword evidence="2 3" id="KW-0802">TPR repeat</keyword>
<dbReference type="PROSITE" id="PS50293">
    <property type="entry name" value="TPR_REGION"/>
    <property type="match status" value="1"/>
</dbReference>
<dbReference type="Proteomes" id="UP000632154">
    <property type="component" value="Unassembled WGS sequence"/>
</dbReference>
<dbReference type="PANTHER" id="PTHR44227">
    <property type="match status" value="1"/>
</dbReference>
<dbReference type="SMART" id="SM00028">
    <property type="entry name" value="TPR"/>
    <property type="match status" value="5"/>
</dbReference>
<name>A0ABQ3K384_9DEIO</name>
<organism evidence="6 7">
    <name type="scientific">Deinococcus piscis</name>
    <dbReference type="NCBI Taxonomy" id="394230"/>
    <lineage>
        <taxon>Bacteria</taxon>
        <taxon>Thermotogati</taxon>
        <taxon>Deinococcota</taxon>
        <taxon>Deinococci</taxon>
        <taxon>Deinococcales</taxon>
        <taxon>Deinococcaceae</taxon>
        <taxon>Deinococcus</taxon>
    </lineage>
</organism>
<evidence type="ECO:0000256" key="4">
    <source>
        <dbReference type="SAM" id="MobiDB-lite"/>
    </source>
</evidence>
<evidence type="ECO:0000313" key="7">
    <source>
        <dbReference type="Proteomes" id="UP000632154"/>
    </source>
</evidence>
<keyword evidence="5" id="KW-0732">Signal</keyword>
<dbReference type="InterPro" id="IPR019734">
    <property type="entry name" value="TPR_rpt"/>
</dbReference>
<evidence type="ECO:0000256" key="3">
    <source>
        <dbReference type="PROSITE-ProRule" id="PRU00339"/>
    </source>
</evidence>
<keyword evidence="1" id="KW-0677">Repeat</keyword>
<feature type="chain" id="PRO_5045276518" description="Tetratricopeptide repeat protein" evidence="5">
    <location>
        <begin position="28"/>
        <end position="396"/>
    </location>
</feature>
<dbReference type="Gene3D" id="1.25.40.10">
    <property type="entry name" value="Tetratricopeptide repeat domain"/>
    <property type="match status" value="3"/>
</dbReference>
<dbReference type="EMBL" id="BNAL01000013">
    <property type="protein sequence ID" value="GHG01952.1"/>
    <property type="molecule type" value="Genomic_DNA"/>
</dbReference>
<feature type="repeat" description="TPR" evidence="3">
    <location>
        <begin position="348"/>
        <end position="381"/>
    </location>
</feature>
<dbReference type="Pfam" id="PF13432">
    <property type="entry name" value="TPR_16"/>
    <property type="match status" value="3"/>
</dbReference>
<reference evidence="7" key="1">
    <citation type="journal article" date="2019" name="Int. J. Syst. Evol. Microbiol.">
        <title>The Global Catalogue of Microorganisms (GCM) 10K type strain sequencing project: providing services to taxonomists for standard genome sequencing and annotation.</title>
        <authorList>
            <consortium name="The Broad Institute Genomics Platform"/>
            <consortium name="The Broad Institute Genome Sequencing Center for Infectious Disease"/>
            <person name="Wu L."/>
            <person name="Ma J."/>
        </authorList>
    </citation>
    <scope>NUCLEOTIDE SEQUENCE [LARGE SCALE GENOMIC DNA]</scope>
    <source>
        <strain evidence="7">CGMCC 1.18439</strain>
    </source>
</reference>
<comment type="caution">
    <text evidence="6">The sequence shown here is derived from an EMBL/GenBank/DDBJ whole genome shotgun (WGS) entry which is preliminary data.</text>
</comment>
<dbReference type="SUPFAM" id="SSF48452">
    <property type="entry name" value="TPR-like"/>
    <property type="match status" value="1"/>
</dbReference>
<evidence type="ECO:0008006" key="8">
    <source>
        <dbReference type="Google" id="ProtNLM"/>
    </source>
</evidence>
<dbReference type="RefSeq" id="WP_189642840.1">
    <property type="nucleotide sequence ID" value="NZ_BNAL01000013.1"/>
</dbReference>
<proteinExistence type="predicted"/>